<dbReference type="Proteomes" id="UP000054217">
    <property type="component" value="Unassembled WGS sequence"/>
</dbReference>
<evidence type="ECO:0000313" key="1">
    <source>
        <dbReference type="EMBL" id="KIN93821.1"/>
    </source>
</evidence>
<proteinExistence type="predicted"/>
<sequence length="138" mass="15337">NIHLLSELGFLAHQISSKIGLGSSTVARVIKEIQLDKENLKMGHPYQPSSTSRRRIVSSVTSRRIENAIQATHIIRVALSSPSRPKLDTQTVCSVFNSTSLKAVVKQEKPLLSGKHKQQGLSFALKHQTWTGDWTRVI</sequence>
<dbReference type="EMBL" id="KN832132">
    <property type="protein sequence ID" value="KIN93821.1"/>
    <property type="molecule type" value="Genomic_DNA"/>
</dbReference>
<dbReference type="OrthoDB" id="4843387at2759"/>
<organism evidence="1 2">
    <name type="scientific">Pisolithus tinctorius Marx 270</name>
    <dbReference type="NCBI Taxonomy" id="870435"/>
    <lineage>
        <taxon>Eukaryota</taxon>
        <taxon>Fungi</taxon>
        <taxon>Dikarya</taxon>
        <taxon>Basidiomycota</taxon>
        <taxon>Agaricomycotina</taxon>
        <taxon>Agaricomycetes</taxon>
        <taxon>Agaricomycetidae</taxon>
        <taxon>Boletales</taxon>
        <taxon>Sclerodermatineae</taxon>
        <taxon>Pisolithaceae</taxon>
        <taxon>Pisolithus</taxon>
    </lineage>
</organism>
<dbReference type="HOGENOM" id="CLU_1860052_0_0_1"/>
<dbReference type="InParanoid" id="A0A0C3J837"/>
<gene>
    <name evidence="1" type="ORF">M404DRAFT_170108</name>
</gene>
<evidence type="ECO:0008006" key="3">
    <source>
        <dbReference type="Google" id="ProtNLM"/>
    </source>
</evidence>
<keyword evidence="2" id="KW-1185">Reference proteome</keyword>
<protein>
    <recommendedName>
        <fullName evidence="3">Transposase Tc1-like domain-containing protein</fullName>
    </recommendedName>
</protein>
<accession>A0A0C3J837</accession>
<dbReference type="AlphaFoldDB" id="A0A0C3J837"/>
<reference evidence="2" key="2">
    <citation type="submission" date="2015-01" db="EMBL/GenBank/DDBJ databases">
        <title>Evolutionary Origins and Diversification of the Mycorrhizal Mutualists.</title>
        <authorList>
            <consortium name="DOE Joint Genome Institute"/>
            <consortium name="Mycorrhizal Genomics Consortium"/>
            <person name="Kohler A."/>
            <person name="Kuo A."/>
            <person name="Nagy L.G."/>
            <person name="Floudas D."/>
            <person name="Copeland A."/>
            <person name="Barry K.W."/>
            <person name="Cichocki N."/>
            <person name="Veneault-Fourrey C."/>
            <person name="LaButti K."/>
            <person name="Lindquist E.A."/>
            <person name="Lipzen A."/>
            <person name="Lundell T."/>
            <person name="Morin E."/>
            <person name="Murat C."/>
            <person name="Riley R."/>
            <person name="Ohm R."/>
            <person name="Sun H."/>
            <person name="Tunlid A."/>
            <person name="Henrissat B."/>
            <person name="Grigoriev I.V."/>
            <person name="Hibbett D.S."/>
            <person name="Martin F."/>
        </authorList>
    </citation>
    <scope>NUCLEOTIDE SEQUENCE [LARGE SCALE GENOMIC DNA]</scope>
    <source>
        <strain evidence="2">Marx 270</strain>
    </source>
</reference>
<reference evidence="1 2" key="1">
    <citation type="submission" date="2014-04" db="EMBL/GenBank/DDBJ databases">
        <authorList>
            <consortium name="DOE Joint Genome Institute"/>
            <person name="Kuo A."/>
            <person name="Kohler A."/>
            <person name="Costa M.D."/>
            <person name="Nagy L.G."/>
            <person name="Floudas D."/>
            <person name="Copeland A."/>
            <person name="Barry K.W."/>
            <person name="Cichocki N."/>
            <person name="Veneault-Fourrey C."/>
            <person name="LaButti K."/>
            <person name="Lindquist E.A."/>
            <person name="Lipzen A."/>
            <person name="Lundell T."/>
            <person name="Morin E."/>
            <person name="Murat C."/>
            <person name="Sun H."/>
            <person name="Tunlid A."/>
            <person name="Henrissat B."/>
            <person name="Grigoriev I.V."/>
            <person name="Hibbett D.S."/>
            <person name="Martin F."/>
            <person name="Nordberg H.P."/>
            <person name="Cantor M.N."/>
            <person name="Hua S.X."/>
        </authorList>
    </citation>
    <scope>NUCLEOTIDE SEQUENCE [LARGE SCALE GENOMIC DNA]</scope>
    <source>
        <strain evidence="1 2">Marx 270</strain>
    </source>
</reference>
<feature type="non-terminal residue" evidence="1">
    <location>
        <position position="1"/>
    </location>
</feature>
<evidence type="ECO:0000313" key="2">
    <source>
        <dbReference type="Proteomes" id="UP000054217"/>
    </source>
</evidence>
<name>A0A0C3J837_PISTI</name>